<evidence type="ECO:0000256" key="4">
    <source>
        <dbReference type="ARBA" id="ARBA00022759"/>
    </source>
</evidence>
<protein>
    <recommendedName>
        <fullName evidence="10">YcfA family protein</fullName>
    </recommendedName>
</protein>
<organism evidence="8 9">
    <name type="scientific">Aphanothece sacrum FPU1</name>
    <dbReference type="NCBI Taxonomy" id="1920663"/>
    <lineage>
        <taxon>Bacteria</taxon>
        <taxon>Bacillati</taxon>
        <taxon>Cyanobacteriota</taxon>
        <taxon>Cyanophyceae</taxon>
        <taxon>Oscillatoriophycideae</taxon>
        <taxon>Chroococcales</taxon>
        <taxon>Aphanothecaceae</taxon>
        <taxon>Aphanothece</taxon>
    </lineage>
</organism>
<evidence type="ECO:0000313" key="9">
    <source>
        <dbReference type="Proteomes" id="UP000287247"/>
    </source>
</evidence>
<gene>
    <name evidence="8" type="ORF">AsFPU1_1197</name>
</gene>
<sequence>MPKKVRELKQMLRQIGFIQKPGKGSHTNWVHSLYSGKITVSGKDSADAKLYQEKEVKRAIQEVKRKQENGTD</sequence>
<evidence type="ECO:0000256" key="2">
    <source>
        <dbReference type="ARBA" id="ARBA00022649"/>
    </source>
</evidence>
<name>A0A401IET2_APHSA</name>
<proteinExistence type="inferred from homology"/>
<keyword evidence="5" id="KW-0378">Hydrolase</keyword>
<accession>A0A401IET2</accession>
<evidence type="ECO:0000256" key="5">
    <source>
        <dbReference type="ARBA" id="ARBA00022801"/>
    </source>
</evidence>
<keyword evidence="3" id="KW-0540">Nuclease</keyword>
<dbReference type="GO" id="GO:0004519">
    <property type="term" value="F:endonuclease activity"/>
    <property type="evidence" value="ECO:0007669"/>
    <property type="project" value="UniProtKB-KW"/>
</dbReference>
<keyword evidence="7" id="KW-0346">Stress response</keyword>
<dbReference type="Gene3D" id="3.30.920.30">
    <property type="entry name" value="Hypothetical protein"/>
    <property type="match status" value="1"/>
</dbReference>
<reference evidence="9" key="1">
    <citation type="submission" date="2017-05" db="EMBL/GenBank/DDBJ databases">
        <title>Physiological properties and genetic analysis related to exopolysaccharide production of fresh-water unicellular cyanobacterium Aphanothece sacrum, Suizenji Nori, that has been cultured as a food source in Japan.</title>
        <authorList>
            <person name="Kanesaki Y."/>
            <person name="Yoshikawa S."/>
            <person name="Ohki K."/>
        </authorList>
    </citation>
    <scope>NUCLEOTIDE SEQUENCE [LARGE SCALE GENOMIC DNA]</scope>
    <source>
        <strain evidence="9">FPU1</strain>
    </source>
</reference>
<evidence type="ECO:0000313" key="8">
    <source>
        <dbReference type="EMBL" id="GBF79797.1"/>
    </source>
</evidence>
<dbReference type="RefSeq" id="WP_124973917.1">
    <property type="nucleotide sequence ID" value="NZ_BDQK01000005.1"/>
</dbReference>
<keyword evidence="4" id="KW-0255">Endonuclease</keyword>
<dbReference type="Proteomes" id="UP000287247">
    <property type="component" value="Unassembled WGS sequence"/>
</dbReference>
<keyword evidence="2" id="KW-1277">Toxin-antitoxin system</keyword>
<dbReference type="OrthoDB" id="489997at2"/>
<evidence type="ECO:0000256" key="7">
    <source>
        <dbReference type="ARBA" id="ARBA00023016"/>
    </source>
</evidence>
<dbReference type="GO" id="GO:0016787">
    <property type="term" value="F:hydrolase activity"/>
    <property type="evidence" value="ECO:0007669"/>
    <property type="project" value="UniProtKB-KW"/>
</dbReference>
<keyword evidence="9" id="KW-1185">Reference proteome</keyword>
<comment type="caution">
    <text evidence="8">The sequence shown here is derived from an EMBL/GenBank/DDBJ whole genome shotgun (WGS) entry which is preliminary data.</text>
</comment>
<dbReference type="AlphaFoldDB" id="A0A401IET2"/>
<dbReference type="InterPro" id="IPR038570">
    <property type="entry name" value="HicA_sf"/>
</dbReference>
<evidence type="ECO:0000256" key="3">
    <source>
        <dbReference type="ARBA" id="ARBA00022722"/>
    </source>
</evidence>
<dbReference type="GO" id="GO:0003729">
    <property type="term" value="F:mRNA binding"/>
    <property type="evidence" value="ECO:0007669"/>
    <property type="project" value="InterPro"/>
</dbReference>
<dbReference type="InterPro" id="IPR012933">
    <property type="entry name" value="HicA_mRNA_interferase"/>
</dbReference>
<evidence type="ECO:0008006" key="10">
    <source>
        <dbReference type="Google" id="ProtNLM"/>
    </source>
</evidence>
<comment type="similarity">
    <text evidence="1">Belongs to the HicA mRNA interferase family.</text>
</comment>
<dbReference type="Pfam" id="PF07927">
    <property type="entry name" value="HicA_toxin"/>
    <property type="match status" value="1"/>
</dbReference>
<dbReference type="SUPFAM" id="SSF54786">
    <property type="entry name" value="YcfA/nrd intein domain"/>
    <property type="match status" value="1"/>
</dbReference>
<evidence type="ECO:0000256" key="1">
    <source>
        <dbReference type="ARBA" id="ARBA00006620"/>
    </source>
</evidence>
<keyword evidence="6" id="KW-0694">RNA-binding</keyword>
<evidence type="ECO:0000256" key="6">
    <source>
        <dbReference type="ARBA" id="ARBA00022884"/>
    </source>
</evidence>
<dbReference type="EMBL" id="BDQK01000005">
    <property type="protein sequence ID" value="GBF79797.1"/>
    <property type="molecule type" value="Genomic_DNA"/>
</dbReference>